<evidence type="ECO:0000256" key="6">
    <source>
        <dbReference type="ARBA" id="ARBA00018857"/>
    </source>
</evidence>
<evidence type="ECO:0000256" key="4">
    <source>
        <dbReference type="ARBA" id="ARBA00006451"/>
    </source>
</evidence>
<dbReference type="InterPro" id="IPR058865">
    <property type="entry name" value="GDPGP1_C"/>
</dbReference>
<evidence type="ECO:0000256" key="1">
    <source>
        <dbReference type="ARBA" id="ARBA00000063"/>
    </source>
</evidence>
<dbReference type="GO" id="GO:0016787">
    <property type="term" value="F:hydrolase activity"/>
    <property type="evidence" value="ECO:0007669"/>
    <property type="project" value="UniProtKB-KW"/>
</dbReference>
<name>A0A7R9TXL0_9VIRI</name>
<keyword evidence="9" id="KW-0808">Transferase</keyword>
<feature type="domain" description="GDPGP1-like C-terminal" evidence="13">
    <location>
        <begin position="198"/>
        <end position="339"/>
    </location>
</feature>
<sequence>MSPSGSDASLFDATLLERWEDHLAEGRFRYDVTDCPTKTLEGRFRFIMQLNLGRASKKRQTEFSADNVVQSFDGSKFNFTKARQNEMVFSFQPTLPLHRTVMRKSPSMAEFSNAQTAEEAPNCVLINVSPIEYGHVLLVPRITDCLPQQITLDTLHLALHMAAESNNEHFRIGFNSLGAYATINHLHFQGYYLWQNFPVELAATAPMFKASGVTVARTVDYPVRVLVCSARDSGANLKELARVVSHMCEAFQATNTPFNLLITESGRCIYVIPQRFSRAIANGEVPQDVIDTGVNPAVFEIAGHMVLKRQEDYDQLDEPKTVRMLEQATLSEEDFGSIAARFQRDLA</sequence>
<feature type="domain" description="GDPGP1-like N-terminal" evidence="14">
    <location>
        <begin position="11"/>
        <end position="191"/>
    </location>
</feature>
<evidence type="ECO:0000313" key="15">
    <source>
        <dbReference type="EMBL" id="CAD8248147.1"/>
    </source>
</evidence>
<evidence type="ECO:0000256" key="10">
    <source>
        <dbReference type="ARBA" id="ARBA00022695"/>
    </source>
</evidence>
<reference evidence="15" key="1">
    <citation type="submission" date="2021-01" db="EMBL/GenBank/DDBJ databases">
        <authorList>
            <person name="Corre E."/>
            <person name="Pelletier E."/>
            <person name="Niang G."/>
            <person name="Scheremetjew M."/>
            <person name="Finn R."/>
            <person name="Kale V."/>
            <person name="Holt S."/>
            <person name="Cochrane G."/>
            <person name="Meng A."/>
            <person name="Brown T."/>
            <person name="Cohen L."/>
        </authorList>
    </citation>
    <scope>NUCLEOTIDE SEQUENCE</scope>
    <source>
        <strain evidence="15">CCMP1413</strain>
    </source>
</reference>
<dbReference type="Pfam" id="PF26217">
    <property type="entry name" value="GDPGP1_N"/>
    <property type="match status" value="1"/>
</dbReference>
<dbReference type="AlphaFoldDB" id="A0A7R9TXL0"/>
<keyword evidence="10" id="KW-0548">Nucleotidyltransferase</keyword>
<comment type="function">
    <text evidence="2">Specific and highly efficient GDP-D-glucose phosphorylase regulating the levels of GDP-D-glucose in cells.</text>
</comment>
<dbReference type="InterPro" id="IPR058866">
    <property type="entry name" value="GDPGP1_N"/>
</dbReference>
<keyword evidence="7" id="KW-0963">Cytoplasm</keyword>
<dbReference type="EMBL" id="HBDZ01013738">
    <property type="protein sequence ID" value="CAD8248147.1"/>
    <property type="molecule type" value="Transcribed_RNA"/>
</dbReference>
<dbReference type="GO" id="GO:0006006">
    <property type="term" value="P:glucose metabolic process"/>
    <property type="evidence" value="ECO:0007669"/>
    <property type="project" value="TreeGrafter"/>
</dbReference>
<organism evidence="15">
    <name type="scientific">Prasinoderma coloniale</name>
    <dbReference type="NCBI Taxonomy" id="156133"/>
    <lineage>
        <taxon>Eukaryota</taxon>
        <taxon>Viridiplantae</taxon>
        <taxon>Prasinodermophyta</taxon>
        <taxon>Prasinodermophyceae</taxon>
        <taxon>Prasinodermales</taxon>
        <taxon>Prasinodermaceae</taxon>
        <taxon>Prasinoderma</taxon>
    </lineage>
</organism>
<evidence type="ECO:0000256" key="9">
    <source>
        <dbReference type="ARBA" id="ARBA00022679"/>
    </source>
</evidence>
<comment type="similarity">
    <text evidence="4">Belongs to the GDPGP1 family.</text>
</comment>
<dbReference type="GO" id="GO:0000166">
    <property type="term" value="F:nucleotide binding"/>
    <property type="evidence" value="ECO:0007669"/>
    <property type="project" value="UniProtKB-KW"/>
</dbReference>
<dbReference type="EC" id="2.7.7.78" evidence="5"/>
<dbReference type="Pfam" id="PF26216">
    <property type="entry name" value="GDPGP1_C"/>
    <property type="match status" value="1"/>
</dbReference>
<evidence type="ECO:0000256" key="8">
    <source>
        <dbReference type="ARBA" id="ARBA00022658"/>
    </source>
</evidence>
<dbReference type="GO" id="GO:0005737">
    <property type="term" value="C:cytoplasm"/>
    <property type="evidence" value="ECO:0007669"/>
    <property type="project" value="UniProtKB-SubCell"/>
</dbReference>
<comment type="catalytic activity">
    <reaction evidence="1">
        <text>GDP-alpha-D-glucose + phosphate = alpha-D-glucose 1-phosphate + GDP + H(+)</text>
        <dbReference type="Rhea" id="RHEA:30387"/>
        <dbReference type="ChEBI" id="CHEBI:15378"/>
        <dbReference type="ChEBI" id="CHEBI:43474"/>
        <dbReference type="ChEBI" id="CHEBI:58189"/>
        <dbReference type="ChEBI" id="CHEBI:58601"/>
        <dbReference type="ChEBI" id="CHEBI:62230"/>
        <dbReference type="EC" id="2.7.7.78"/>
    </reaction>
</comment>
<evidence type="ECO:0000259" key="13">
    <source>
        <dbReference type="Pfam" id="PF26216"/>
    </source>
</evidence>
<evidence type="ECO:0000259" key="14">
    <source>
        <dbReference type="Pfam" id="PF26217"/>
    </source>
</evidence>
<evidence type="ECO:0000256" key="12">
    <source>
        <dbReference type="ARBA" id="ARBA00022801"/>
    </source>
</evidence>
<keyword evidence="8" id="KW-0344">Guanine-nucleotide releasing factor</keyword>
<evidence type="ECO:0000256" key="2">
    <source>
        <dbReference type="ARBA" id="ARBA00003049"/>
    </source>
</evidence>
<protein>
    <recommendedName>
        <fullName evidence="6">GDP-D-glucose phosphorylase 1</fullName>
        <ecNumber evidence="5">2.7.7.78</ecNumber>
    </recommendedName>
</protein>
<dbReference type="InterPro" id="IPR026506">
    <property type="entry name" value="GDPGP"/>
</dbReference>
<dbReference type="PANTHER" id="PTHR20884">
    <property type="entry name" value="GDP-D-GLUCOSE PHOSPHORYLASE 1"/>
    <property type="match status" value="1"/>
</dbReference>
<evidence type="ECO:0000256" key="5">
    <source>
        <dbReference type="ARBA" id="ARBA00012507"/>
    </source>
</evidence>
<keyword evidence="12" id="KW-0378">Hydrolase</keyword>
<comment type="subcellular location">
    <subcellularLocation>
        <location evidence="3">Cytoplasm</location>
    </subcellularLocation>
</comment>
<evidence type="ECO:0000256" key="7">
    <source>
        <dbReference type="ARBA" id="ARBA00022490"/>
    </source>
</evidence>
<dbReference type="PANTHER" id="PTHR20884:SF8">
    <property type="entry name" value="GDP-D-GLUCOSE PHOSPHORYLASE 1"/>
    <property type="match status" value="1"/>
</dbReference>
<evidence type="ECO:0000256" key="3">
    <source>
        <dbReference type="ARBA" id="ARBA00004496"/>
    </source>
</evidence>
<proteinExistence type="inferred from homology"/>
<gene>
    <name evidence="15" type="ORF">PCOL08062_LOCUS10507</name>
</gene>
<accession>A0A7R9TXL0</accession>
<evidence type="ECO:0000256" key="11">
    <source>
        <dbReference type="ARBA" id="ARBA00022741"/>
    </source>
</evidence>
<keyword evidence="11" id="KW-0547">Nucleotide-binding</keyword>
<dbReference type="GO" id="GO:0005085">
    <property type="term" value="F:guanyl-nucleotide exchange factor activity"/>
    <property type="evidence" value="ECO:0007669"/>
    <property type="project" value="UniProtKB-KW"/>
</dbReference>
<dbReference type="GO" id="GO:0080048">
    <property type="term" value="F:GDP-D-glucose phosphorylase activity"/>
    <property type="evidence" value="ECO:0007669"/>
    <property type="project" value="UniProtKB-EC"/>
</dbReference>